<dbReference type="OrthoDB" id="1432155at2"/>
<gene>
    <name evidence="1" type="ORF">GJV77_03920</name>
</gene>
<accession>A0A7K1GJS4</accession>
<dbReference type="InterPro" id="IPR029058">
    <property type="entry name" value="AB_hydrolase_fold"/>
</dbReference>
<protein>
    <submittedName>
        <fullName evidence="1">Alpha/beta hydrolase fold domain-containing protein</fullName>
    </submittedName>
</protein>
<proteinExistence type="predicted"/>
<evidence type="ECO:0000313" key="2">
    <source>
        <dbReference type="Proteomes" id="UP000488936"/>
    </source>
</evidence>
<reference evidence="1 2" key="1">
    <citation type="journal article" date="2006" name="Int. J. Syst. Evol. Microbiol.">
        <title>Myroides pelagicus sp. nov., isolated from seawater in Thailand.</title>
        <authorList>
            <person name="Yoon J."/>
            <person name="Maneerat S."/>
            <person name="Kawai F."/>
            <person name="Yokota A."/>
        </authorList>
    </citation>
    <scope>NUCLEOTIDE SEQUENCE [LARGE SCALE GENOMIC DNA]</scope>
    <source>
        <strain evidence="1 2">SM1T</strain>
    </source>
</reference>
<evidence type="ECO:0000313" key="1">
    <source>
        <dbReference type="EMBL" id="MTH29066.1"/>
    </source>
</evidence>
<comment type="caution">
    <text evidence="1">The sequence shown here is derived from an EMBL/GenBank/DDBJ whole genome shotgun (WGS) entry which is preliminary data.</text>
</comment>
<dbReference type="GO" id="GO:0016787">
    <property type="term" value="F:hydrolase activity"/>
    <property type="evidence" value="ECO:0007669"/>
    <property type="project" value="UniProtKB-KW"/>
</dbReference>
<dbReference type="SUPFAM" id="SSF53474">
    <property type="entry name" value="alpha/beta-Hydrolases"/>
    <property type="match status" value="1"/>
</dbReference>
<dbReference type="EMBL" id="WMJY01000006">
    <property type="protein sequence ID" value="MTH29066.1"/>
    <property type="molecule type" value="Genomic_DNA"/>
</dbReference>
<sequence length="178" mass="20651">MIYFHGYGSDKTSRKFLDCKELFKNSSSFCVEWTPESDIEGILNVVEAGLAEQEQVILIGDSTGANLAYQLRDKRKEKGLKSVLVLLSPLLELDARLNTKLLFSDNLRENIVKITNPEDAFILIGKQDEVLDYTGLQDKITYNTEILFVEDSHRLPKFRDYLGYINYYVQRKLKFEYF</sequence>
<keyword evidence="1" id="KW-0378">Hydrolase</keyword>
<keyword evidence="2" id="KW-1185">Reference proteome</keyword>
<dbReference type="AlphaFoldDB" id="A0A7K1GJS4"/>
<dbReference type="Proteomes" id="UP000488936">
    <property type="component" value="Unassembled WGS sequence"/>
</dbReference>
<name>A0A7K1GJS4_9FLAO</name>
<organism evidence="1 2">
    <name type="scientific">Myroides pelagicus</name>
    <dbReference type="NCBI Taxonomy" id="270914"/>
    <lineage>
        <taxon>Bacteria</taxon>
        <taxon>Pseudomonadati</taxon>
        <taxon>Bacteroidota</taxon>
        <taxon>Flavobacteriia</taxon>
        <taxon>Flavobacteriales</taxon>
        <taxon>Flavobacteriaceae</taxon>
        <taxon>Myroides</taxon>
    </lineage>
</organism>
<dbReference type="Gene3D" id="3.40.50.1820">
    <property type="entry name" value="alpha/beta hydrolase"/>
    <property type="match status" value="1"/>
</dbReference>
<dbReference type="InterPro" id="IPR008886">
    <property type="entry name" value="UPF0227/Esterase_YqiA"/>
</dbReference>
<dbReference type="Pfam" id="PF05728">
    <property type="entry name" value="UPF0227"/>
    <property type="match status" value="1"/>
</dbReference>